<organism evidence="2 5">
    <name type="scientific">Adineta ricciae</name>
    <name type="common">Rotifer</name>
    <dbReference type="NCBI Taxonomy" id="249248"/>
    <lineage>
        <taxon>Eukaryota</taxon>
        <taxon>Metazoa</taxon>
        <taxon>Spiralia</taxon>
        <taxon>Gnathifera</taxon>
        <taxon>Rotifera</taxon>
        <taxon>Eurotatoria</taxon>
        <taxon>Bdelloidea</taxon>
        <taxon>Adinetida</taxon>
        <taxon>Adinetidae</taxon>
        <taxon>Adineta</taxon>
    </lineage>
</organism>
<evidence type="ECO:0000313" key="3">
    <source>
        <dbReference type="EMBL" id="CAF1399637.1"/>
    </source>
</evidence>
<dbReference type="Proteomes" id="UP000663828">
    <property type="component" value="Unassembled WGS sequence"/>
</dbReference>
<gene>
    <name evidence="2" type="ORF">EDS130_LOCUS30167</name>
    <name evidence="3" type="ORF">XAT740_LOCUS34064</name>
</gene>
<dbReference type="Proteomes" id="UP000663852">
    <property type="component" value="Unassembled WGS sequence"/>
</dbReference>
<proteinExistence type="predicted"/>
<protein>
    <submittedName>
        <fullName evidence="2">Uncharacterized protein</fullName>
    </submittedName>
</protein>
<dbReference type="EMBL" id="CAJNOR010003298">
    <property type="protein sequence ID" value="CAF1399637.1"/>
    <property type="molecule type" value="Genomic_DNA"/>
</dbReference>
<dbReference type="AlphaFoldDB" id="A0A815DED9"/>
<sequence>MANLILLQCDTLDQIDHTIDLNKQYRIILSCQRKHTHEIKHLFTSRYVWAVYILGQYNAENVKVRTVDGNERDLMWYLMNHETDYLNEQEMKLRDQGDMFAANVLSNEKMSFSCTLLFYDPDEKHSELSVEQSVQIFRDLNKLYRSLLPNGQIYYVLCLCCNDLSAMIKQVKELDNVVAIWSCKEHCGSENNLTFNAKVRGDLYFHPDGYRRYRWLYDAHKILFEAYRRSKNKCEYEKEKEILKEIKRQSSLESQSSVQSTDRSDAENTDDIAFGYEAVD</sequence>
<comment type="caution">
    <text evidence="2">The sequence shown here is derived from an EMBL/GenBank/DDBJ whole genome shotgun (WGS) entry which is preliminary data.</text>
</comment>
<name>A0A815DED9_ADIRI</name>
<keyword evidence="4" id="KW-1185">Reference proteome</keyword>
<evidence type="ECO:0000313" key="2">
    <source>
        <dbReference type="EMBL" id="CAF1292563.1"/>
    </source>
</evidence>
<accession>A0A815DED9</accession>
<evidence type="ECO:0000313" key="5">
    <source>
        <dbReference type="Proteomes" id="UP000663852"/>
    </source>
</evidence>
<evidence type="ECO:0000313" key="4">
    <source>
        <dbReference type="Proteomes" id="UP000663828"/>
    </source>
</evidence>
<feature type="region of interest" description="Disordered" evidence="1">
    <location>
        <begin position="248"/>
        <end position="280"/>
    </location>
</feature>
<dbReference type="EMBL" id="CAJNOJ010000209">
    <property type="protein sequence ID" value="CAF1292563.1"/>
    <property type="molecule type" value="Genomic_DNA"/>
</dbReference>
<feature type="compositionally biased region" description="Low complexity" evidence="1">
    <location>
        <begin position="251"/>
        <end position="260"/>
    </location>
</feature>
<evidence type="ECO:0000256" key="1">
    <source>
        <dbReference type="SAM" id="MobiDB-lite"/>
    </source>
</evidence>
<reference evidence="2" key="1">
    <citation type="submission" date="2021-02" db="EMBL/GenBank/DDBJ databases">
        <authorList>
            <person name="Nowell W R."/>
        </authorList>
    </citation>
    <scope>NUCLEOTIDE SEQUENCE</scope>
</reference>